<feature type="transmembrane region" description="Helical" evidence="1">
    <location>
        <begin position="161"/>
        <end position="180"/>
    </location>
</feature>
<reference evidence="2 3" key="1">
    <citation type="submission" date="2020-08" db="EMBL/GenBank/DDBJ databases">
        <title>Genomic Encyclopedia of Type Strains, Phase IV (KMG-IV): sequencing the most valuable type-strain genomes for metagenomic binning, comparative biology and taxonomic classification.</title>
        <authorList>
            <person name="Goeker M."/>
        </authorList>
    </citation>
    <scope>NUCLEOTIDE SEQUENCE [LARGE SCALE GENOMIC DNA]</scope>
    <source>
        <strain evidence="2 3">DSM 45615</strain>
    </source>
</reference>
<keyword evidence="3" id="KW-1185">Reference proteome</keyword>
<comment type="caution">
    <text evidence="2">The sequence shown here is derived from an EMBL/GenBank/DDBJ whole genome shotgun (WGS) entry which is preliminary data.</text>
</comment>
<keyword evidence="1" id="KW-0812">Transmembrane</keyword>
<dbReference type="Proteomes" id="UP000578449">
    <property type="component" value="Unassembled WGS sequence"/>
</dbReference>
<dbReference type="Pfam" id="PF06197">
    <property type="entry name" value="DUF998"/>
    <property type="match status" value="1"/>
</dbReference>
<keyword evidence="1" id="KW-1133">Transmembrane helix</keyword>
<evidence type="ECO:0008006" key="4">
    <source>
        <dbReference type="Google" id="ProtNLM"/>
    </source>
</evidence>
<feature type="transmembrane region" description="Helical" evidence="1">
    <location>
        <begin position="130"/>
        <end position="149"/>
    </location>
</feature>
<evidence type="ECO:0000256" key="1">
    <source>
        <dbReference type="SAM" id="Phobius"/>
    </source>
</evidence>
<dbReference type="InterPro" id="IPR009339">
    <property type="entry name" value="DUF998"/>
</dbReference>
<proteinExistence type="predicted"/>
<evidence type="ECO:0000313" key="2">
    <source>
        <dbReference type="EMBL" id="MBB5138309.1"/>
    </source>
</evidence>
<dbReference type="RefSeq" id="WP_185055181.1">
    <property type="nucleotide sequence ID" value="NZ_BAABIX010000018.1"/>
</dbReference>
<sequence>MTSLASRPGAPGEASALGPLRVWAWLGAAGPVVALGAMAYAHLAASASVSPLTGLVSEYALDPGAYGGMLAATLALAMGCLWVTFGLAQADPARTAATRVLLVAVALGLVLTAIFPTDPTPGVTSMGGEIHRWSAAVVFTGLPCAALALTRNRPAFPRRVAIRGTAVAGALLLAAFLAAHPGSPLADLIAGPAYHGLLQRLLLVTDALMVLLIALSLTAKRPTG</sequence>
<dbReference type="EMBL" id="JACHGN010000022">
    <property type="protein sequence ID" value="MBB5138309.1"/>
    <property type="molecule type" value="Genomic_DNA"/>
</dbReference>
<keyword evidence="1" id="KW-0472">Membrane</keyword>
<accession>A0A840PH59</accession>
<feature type="transmembrane region" description="Helical" evidence="1">
    <location>
        <begin position="65"/>
        <end position="88"/>
    </location>
</feature>
<dbReference type="AlphaFoldDB" id="A0A840PH59"/>
<evidence type="ECO:0000313" key="3">
    <source>
        <dbReference type="Proteomes" id="UP000578449"/>
    </source>
</evidence>
<gene>
    <name evidence="2" type="ORF">HNP84_008062</name>
</gene>
<feature type="transmembrane region" description="Helical" evidence="1">
    <location>
        <begin position="100"/>
        <end position="118"/>
    </location>
</feature>
<protein>
    <recommendedName>
        <fullName evidence="4">DUF998 domain-containing protein</fullName>
    </recommendedName>
</protein>
<feature type="transmembrane region" description="Helical" evidence="1">
    <location>
        <begin position="22"/>
        <end position="45"/>
    </location>
</feature>
<feature type="transmembrane region" description="Helical" evidence="1">
    <location>
        <begin position="200"/>
        <end position="219"/>
    </location>
</feature>
<name>A0A840PH59_9ACTN</name>
<organism evidence="2 3">
    <name type="scientific">Thermocatellispora tengchongensis</name>
    <dbReference type="NCBI Taxonomy" id="1073253"/>
    <lineage>
        <taxon>Bacteria</taxon>
        <taxon>Bacillati</taxon>
        <taxon>Actinomycetota</taxon>
        <taxon>Actinomycetes</taxon>
        <taxon>Streptosporangiales</taxon>
        <taxon>Streptosporangiaceae</taxon>
        <taxon>Thermocatellispora</taxon>
    </lineage>
</organism>